<feature type="non-terminal residue" evidence="3">
    <location>
        <position position="1"/>
    </location>
</feature>
<feature type="domain" description="Calcium-activated chloride channel N-terminal" evidence="2">
    <location>
        <begin position="55"/>
        <end position="167"/>
    </location>
</feature>
<organism evidence="3 4">
    <name type="scientific">Homarus americanus</name>
    <name type="common">American lobster</name>
    <dbReference type="NCBI Taxonomy" id="6706"/>
    <lineage>
        <taxon>Eukaryota</taxon>
        <taxon>Metazoa</taxon>
        <taxon>Ecdysozoa</taxon>
        <taxon>Arthropoda</taxon>
        <taxon>Crustacea</taxon>
        <taxon>Multicrustacea</taxon>
        <taxon>Malacostraca</taxon>
        <taxon>Eumalacostraca</taxon>
        <taxon>Eucarida</taxon>
        <taxon>Decapoda</taxon>
        <taxon>Pleocyemata</taxon>
        <taxon>Astacidea</taxon>
        <taxon>Nephropoidea</taxon>
        <taxon>Nephropidae</taxon>
        <taxon>Homarus</taxon>
    </lineage>
</organism>
<evidence type="ECO:0000259" key="2">
    <source>
        <dbReference type="Pfam" id="PF08434"/>
    </source>
</evidence>
<dbReference type="Pfam" id="PF08434">
    <property type="entry name" value="CLCA"/>
    <property type="match status" value="2"/>
</dbReference>
<sequence length="687" mass="74798">GEVLEGEVLEGEVLEGEVLEGEVLEGEELEGEVLEGEVLEGEVLEGEVLEGEVTLEDNQYSRVVVAIDPELLTEASQAVYVATDQRAFFGHLTILLPHTWDPSLAHGDAPRGVSWGGAEVRVVQEGGDTLAPPHAVQVGGCGVPGARIEVPLHYLTNTATQEMYGPPDGRDCDPNATGELGGDPECRYKVDDIFSDYSMMYLTHVDQVTRLCTKDSHNRLAPTRHNRLCGGESVWEVINRHHDFAGTHNPPGSPTQDTSPAFTVHRASLPALFVLADDNCSADDNECLGQTVYKSFQDTLRTVLLDGHLKMAGIGRYKKDRYAIYHKTVLHPVSEIDVNSFVKFLPLSENKDAVTEPEEALVSILDLLKKSDYQGQVNLLLIQMIKTQEAGDILPGHLLDTVSITGVLYGSGSYNTWLAGPDGGYWRFVLPGQSYDTLSAQQALLGQNSPSLSSSLLPPLVKEVVSVAGGQEVEVDVFVDGSVGLNTFFTSKFSHDGGVIKVVNPEGEVFEGDNSFTYLEADAQPGHWRVVVRNPTHGGAAEVMVVSSGRPGKAQVEIKTYTTAPNHHALDLNTSALAFYVSVRQGKNAIRDLNVMVTFYSGDQNAVPISLTLEDDGYGDPDVQLHDGVYSAYITDFADEVREAETRFYADVTIIPLDHHALHPRPHHARDDLYPRPQCRPPTSGSL</sequence>
<feature type="domain" description="Calcium-activated chloride channel N-terminal" evidence="2">
    <location>
        <begin position="183"/>
        <end position="247"/>
    </location>
</feature>
<dbReference type="AlphaFoldDB" id="A0A8J5JKM5"/>
<accession>A0A8J5JKM5</accession>
<comment type="caution">
    <text evidence="3">The sequence shown here is derived from an EMBL/GenBank/DDBJ whole genome shotgun (WGS) entry which is preliminary data.</text>
</comment>
<dbReference type="EMBL" id="JAHLQT010031743">
    <property type="protein sequence ID" value="KAG7160017.1"/>
    <property type="molecule type" value="Genomic_DNA"/>
</dbReference>
<name>A0A8J5JKM5_HOMAM</name>
<dbReference type="Proteomes" id="UP000747542">
    <property type="component" value="Unassembled WGS sequence"/>
</dbReference>
<feature type="region of interest" description="Disordered" evidence="1">
    <location>
        <begin position="666"/>
        <end position="687"/>
    </location>
</feature>
<evidence type="ECO:0000256" key="1">
    <source>
        <dbReference type="SAM" id="MobiDB-lite"/>
    </source>
</evidence>
<protein>
    <submittedName>
        <fullName evidence="3">Calcium-activated chloride channel regulator 1-like 8</fullName>
    </submittedName>
</protein>
<gene>
    <name evidence="3" type="primary">Clca1-L8</name>
    <name evidence="3" type="ORF">Hamer_G017468</name>
</gene>
<keyword evidence="4" id="KW-1185">Reference proteome</keyword>
<reference evidence="3" key="1">
    <citation type="journal article" date="2021" name="Sci. Adv.">
        <title>The American lobster genome reveals insights on longevity, neural, and immune adaptations.</title>
        <authorList>
            <person name="Polinski J.M."/>
            <person name="Zimin A.V."/>
            <person name="Clark K.F."/>
            <person name="Kohn A.B."/>
            <person name="Sadowski N."/>
            <person name="Timp W."/>
            <person name="Ptitsyn A."/>
            <person name="Khanna P."/>
            <person name="Romanova D.Y."/>
            <person name="Williams P."/>
            <person name="Greenwood S.J."/>
            <person name="Moroz L.L."/>
            <person name="Walt D.R."/>
            <person name="Bodnar A.G."/>
        </authorList>
    </citation>
    <scope>NUCLEOTIDE SEQUENCE</scope>
    <source>
        <strain evidence="3">GMGI-L3</strain>
    </source>
</reference>
<dbReference type="InterPro" id="IPR013642">
    <property type="entry name" value="CLCA_N"/>
</dbReference>
<evidence type="ECO:0000313" key="4">
    <source>
        <dbReference type="Proteomes" id="UP000747542"/>
    </source>
</evidence>
<evidence type="ECO:0000313" key="3">
    <source>
        <dbReference type="EMBL" id="KAG7160017.1"/>
    </source>
</evidence>
<proteinExistence type="predicted"/>